<keyword evidence="1" id="KW-1133">Transmembrane helix</keyword>
<feature type="transmembrane region" description="Helical" evidence="1">
    <location>
        <begin position="63"/>
        <end position="88"/>
    </location>
</feature>
<sequence>MTPRAPTPPYRRRGKSTARLLMSADFSHYVTTRILRAGYCVVVAMTGGAVLAGFWIAHGLQTIRWIGWGIPALIYTFAPLLGILWLALARVWFEYLGVIFGIAARVHDLDAKVGYLADRAHAAERSARAPGTSRPTP</sequence>
<keyword evidence="1" id="KW-0472">Membrane</keyword>
<protein>
    <submittedName>
        <fullName evidence="2">DUF4282 domain-containing protein</fullName>
    </submittedName>
</protein>
<accession>A0A3M2LNK9</accession>
<dbReference type="AlphaFoldDB" id="A0A3M2LNK9"/>
<evidence type="ECO:0000256" key="1">
    <source>
        <dbReference type="SAM" id="Phobius"/>
    </source>
</evidence>
<dbReference type="Pfam" id="PF14110">
    <property type="entry name" value="DUF4282"/>
    <property type="match status" value="1"/>
</dbReference>
<name>A0A3M2LNK9_9ACTN</name>
<dbReference type="EMBL" id="RFFG01000074">
    <property type="protein sequence ID" value="RMI39051.1"/>
    <property type="molecule type" value="Genomic_DNA"/>
</dbReference>
<keyword evidence="3" id="KW-1185">Reference proteome</keyword>
<evidence type="ECO:0000313" key="2">
    <source>
        <dbReference type="EMBL" id="RMI39051.1"/>
    </source>
</evidence>
<feature type="transmembrane region" description="Helical" evidence="1">
    <location>
        <begin position="37"/>
        <end position="57"/>
    </location>
</feature>
<dbReference type="InterPro" id="IPR025557">
    <property type="entry name" value="DUF4282"/>
</dbReference>
<keyword evidence="1" id="KW-0812">Transmembrane</keyword>
<organism evidence="2 3">
    <name type="scientific">Actinomadura harenae</name>
    <dbReference type="NCBI Taxonomy" id="2483351"/>
    <lineage>
        <taxon>Bacteria</taxon>
        <taxon>Bacillati</taxon>
        <taxon>Actinomycetota</taxon>
        <taxon>Actinomycetes</taxon>
        <taxon>Streptosporangiales</taxon>
        <taxon>Thermomonosporaceae</taxon>
        <taxon>Actinomadura</taxon>
    </lineage>
</organism>
<dbReference type="Proteomes" id="UP000282674">
    <property type="component" value="Unassembled WGS sequence"/>
</dbReference>
<dbReference type="RefSeq" id="WP_122197979.1">
    <property type="nucleotide sequence ID" value="NZ_JBHSKC010000028.1"/>
</dbReference>
<evidence type="ECO:0000313" key="3">
    <source>
        <dbReference type="Proteomes" id="UP000282674"/>
    </source>
</evidence>
<reference evidence="2 3" key="1">
    <citation type="submission" date="2018-10" db="EMBL/GenBank/DDBJ databases">
        <title>Isolation from soil.</title>
        <authorList>
            <person name="Hu J."/>
        </authorList>
    </citation>
    <scope>NUCLEOTIDE SEQUENCE [LARGE SCALE GENOMIC DNA]</scope>
    <source>
        <strain evidence="2 3">NEAU-Ht49</strain>
    </source>
</reference>
<proteinExistence type="predicted"/>
<gene>
    <name evidence="2" type="ORF">EBO15_30780</name>
</gene>
<comment type="caution">
    <text evidence="2">The sequence shown here is derived from an EMBL/GenBank/DDBJ whole genome shotgun (WGS) entry which is preliminary data.</text>
</comment>